<dbReference type="CDD" id="cd10912">
    <property type="entry name" value="PIN_YacP-like"/>
    <property type="match status" value="1"/>
</dbReference>
<evidence type="ECO:0000313" key="6">
    <source>
        <dbReference type="Proteomes" id="UP000469870"/>
    </source>
</evidence>
<dbReference type="PANTHER" id="PTHR34547">
    <property type="entry name" value="YACP-LIKE NYN DOMAIN PROTEIN"/>
    <property type="match status" value="1"/>
</dbReference>
<comment type="caution">
    <text evidence="2">The sequence shown here is derived from an EMBL/GenBank/DDBJ whole genome shotgun (WGS) entry which is preliminary data.</text>
</comment>
<dbReference type="EMBL" id="WJQT01000016">
    <property type="protein sequence ID" value="MRJ47926.1"/>
    <property type="molecule type" value="Genomic_DNA"/>
</dbReference>
<reference evidence="4 6" key="2">
    <citation type="submission" date="2019-11" db="EMBL/GenBank/DDBJ databases">
        <title>Characterisation of Fundicoccus ignavus gen. nov. sp. nov., a novel genus of the family Aerococcaceae isolated from bulk tank milk.</title>
        <authorList>
            <person name="Siebert A."/>
            <person name="Huptas C."/>
            <person name="Wenning M."/>
            <person name="Scherer S."/>
            <person name="Doll E.V."/>
        </authorList>
    </citation>
    <scope>NUCLEOTIDE SEQUENCE [LARGE SCALE GENOMIC DNA]</scope>
    <source>
        <strain evidence="1 6">DSM 109653</strain>
        <strain evidence="2 4">WS4759</strain>
    </source>
</reference>
<protein>
    <submittedName>
        <fullName evidence="2">NYN domain-containing protein</fullName>
    </submittedName>
</protein>
<sequence>MKRQEVMFVDGYNMIGSWPQLVRLQKRDEIQEARDLLLFELSNYRKYKDIQMIVVFDAQFVPGLTKTYDEYEVQVVFTKEGETADAYIEREVERYINPLNRVNVATSDSAEQWMIFQKGALRKSANELWMDLEHAKRQIKQDVREHYDGKIRRRSPWEVEQLAKLDALRQWLEKELK</sequence>
<dbReference type="EMBL" id="WJQR01000005">
    <property type="protein sequence ID" value="MRI81762.1"/>
    <property type="molecule type" value="Genomic_DNA"/>
</dbReference>
<evidence type="ECO:0000313" key="3">
    <source>
        <dbReference type="EMBL" id="MRJ47926.1"/>
    </source>
</evidence>
<dbReference type="RefSeq" id="WP_153832989.1">
    <property type="nucleotide sequence ID" value="NZ_WJQR01000005.1"/>
</dbReference>
<reference evidence="3 5" key="1">
    <citation type="submission" date="2019-11" db="EMBL/GenBank/DDBJ databases">
        <title>Characterisation of Fundicoccus ignavus gen. nov. sp. nov., a novel genus of the family Aerococcaceae from bulk tank milk.</title>
        <authorList>
            <person name="Siebert A."/>
            <person name="Huptas C."/>
            <person name="Wenning M."/>
            <person name="Scherer S."/>
            <person name="Doll E.V."/>
        </authorList>
    </citation>
    <scope>NUCLEOTIDE SEQUENCE [LARGE SCALE GENOMIC DNA]</scope>
    <source>
        <strain evidence="3 5">DSM 109652</strain>
    </source>
</reference>
<evidence type="ECO:0000313" key="4">
    <source>
        <dbReference type="Proteomes" id="UP000430975"/>
    </source>
</evidence>
<dbReference type="AlphaFoldDB" id="A0A6I2GFT3"/>
<keyword evidence="4" id="KW-1185">Reference proteome</keyword>
<dbReference type="Proteomes" id="UP000430975">
    <property type="component" value="Unassembled WGS sequence"/>
</dbReference>
<dbReference type="InterPro" id="IPR010298">
    <property type="entry name" value="YacP-like"/>
</dbReference>
<dbReference type="Proteomes" id="UP000440066">
    <property type="component" value="Unassembled WGS sequence"/>
</dbReference>
<evidence type="ECO:0000313" key="5">
    <source>
        <dbReference type="Proteomes" id="UP000440066"/>
    </source>
</evidence>
<proteinExistence type="predicted"/>
<dbReference type="Proteomes" id="UP000469870">
    <property type="component" value="Unassembled WGS sequence"/>
</dbReference>
<evidence type="ECO:0000313" key="2">
    <source>
        <dbReference type="EMBL" id="MRI86056.1"/>
    </source>
</evidence>
<evidence type="ECO:0000313" key="1">
    <source>
        <dbReference type="EMBL" id="MRI81762.1"/>
    </source>
</evidence>
<organism evidence="2 4">
    <name type="scientific">Fundicoccus ignavus</name>
    <dbReference type="NCBI Taxonomy" id="2664442"/>
    <lineage>
        <taxon>Bacteria</taxon>
        <taxon>Bacillati</taxon>
        <taxon>Bacillota</taxon>
        <taxon>Bacilli</taxon>
        <taxon>Lactobacillales</taxon>
        <taxon>Aerococcaceae</taxon>
        <taxon>Fundicoccus</taxon>
    </lineage>
</organism>
<dbReference type="Pfam" id="PF05991">
    <property type="entry name" value="NYN_YacP"/>
    <property type="match status" value="1"/>
</dbReference>
<accession>A0A6I2GFT3</accession>
<gene>
    <name evidence="3" type="ORF">GF867_10160</name>
    <name evidence="2" type="ORF">GIY09_09290</name>
    <name evidence="1" type="ORF">GIY11_07000</name>
</gene>
<dbReference type="PANTHER" id="PTHR34547:SF1">
    <property type="entry name" value="YACP-LIKE NYN DOMAIN PROTEIN"/>
    <property type="match status" value="1"/>
</dbReference>
<name>A0A6I2GFT3_9LACT</name>
<dbReference type="EMBL" id="WJQS01000008">
    <property type="protein sequence ID" value="MRI86056.1"/>
    <property type="molecule type" value="Genomic_DNA"/>
</dbReference>